<dbReference type="InterPro" id="IPR011010">
    <property type="entry name" value="DNA_brk_join_enz"/>
</dbReference>
<dbReference type="PANTHER" id="PTHR33435">
    <property type="entry name" value="PROTEIN CBG21870-RELATED"/>
    <property type="match status" value="1"/>
</dbReference>
<dbReference type="InterPro" id="IPR002104">
    <property type="entry name" value="Integrase_catalytic"/>
</dbReference>
<evidence type="ECO:0000313" key="1">
    <source>
        <dbReference type="EnsemblMetazoa" id="PPA40278.1"/>
    </source>
</evidence>
<dbReference type="SUPFAM" id="SSF56349">
    <property type="entry name" value="DNA breaking-rejoining enzymes"/>
    <property type="match status" value="1"/>
</dbReference>
<sequence length="302" mass="32936">MENEDLRYGNSGERGAMMDELEEDLKKVGRLDLIETARFAMERSVAPSTLKAYSTADRARRRLASACGLEEEADFSLCLYVLDAMRKRRSKSTVATALAAFGFVSGEDPRASRFGLLGAALKTAARTVPTSNHDKATRESGLIKLIEWGSREGASKADLRIAVLSLISFGALLRPSEAVDIRRDSVAIKMGEEESLIIGVTVPKAKNDQEGKGRTTFFSLNSGSSGRIAWNKYFQTVITAIPSPFFFPSFTEATKGMTTDFVRKEMKRACVEAGVTPLTPHCLRGEGATTSIEEGTITRLCI</sequence>
<reference evidence="1" key="2">
    <citation type="submission" date="2022-06" db="UniProtKB">
        <authorList>
            <consortium name="EnsemblMetazoa"/>
        </authorList>
    </citation>
    <scope>IDENTIFICATION</scope>
    <source>
        <strain evidence="1">PS312</strain>
    </source>
</reference>
<organism evidence="1 2">
    <name type="scientific">Pristionchus pacificus</name>
    <name type="common">Parasitic nematode worm</name>
    <dbReference type="NCBI Taxonomy" id="54126"/>
    <lineage>
        <taxon>Eukaryota</taxon>
        <taxon>Metazoa</taxon>
        <taxon>Ecdysozoa</taxon>
        <taxon>Nematoda</taxon>
        <taxon>Chromadorea</taxon>
        <taxon>Rhabditida</taxon>
        <taxon>Rhabditina</taxon>
        <taxon>Diplogasteromorpha</taxon>
        <taxon>Diplogasteroidea</taxon>
        <taxon>Neodiplogasteridae</taxon>
        <taxon>Pristionchus</taxon>
    </lineage>
</organism>
<gene>
    <name evidence="1" type="primary">WBGene00278647</name>
</gene>
<dbReference type="EnsemblMetazoa" id="PPA40278.1">
    <property type="protein sequence ID" value="PPA40278.1"/>
    <property type="gene ID" value="WBGene00278647"/>
</dbReference>
<name>A0A2A6D1E9_PRIPA</name>
<dbReference type="InterPro" id="IPR013762">
    <property type="entry name" value="Integrase-like_cat_sf"/>
</dbReference>
<keyword evidence="2" id="KW-1185">Reference proteome</keyword>
<accession>A0A8R1YVC9</accession>
<dbReference type="PROSITE" id="PS51898">
    <property type="entry name" value="TYR_RECOMBINASE"/>
    <property type="match status" value="1"/>
</dbReference>
<dbReference type="AlphaFoldDB" id="A0A2A6D1E9"/>
<proteinExistence type="predicted"/>
<dbReference type="GO" id="GO:0015074">
    <property type="term" value="P:DNA integration"/>
    <property type="evidence" value="ECO:0007669"/>
    <property type="project" value="InterPro"/>
</dbReference>
<dbReference type="Proteomes" id="UP000005239">
    <property type="component" value="Unassembled WGS sequence"/>
</dbReference>
<reference evidence="2" key="1">
    <citation type="journal article" date="2008" name="Nat. Genet.">
        <title>The Pristionchus pacificus genome provides a unique perspective on nematode lifestyle and parasitism.</title>
        <authorList>
            <person name="Dieterich C."/>
            <person name="Clifton S.W."/>
            <person name="Schuster L.N."/>
            <person name="Chinwalla A."/>
            <person name="Delehaunty K."/>
            <person name="Dinkelacker I."/>
            <person name="Fulton L."/>
            <person name="Fulton R."/>
            <person name="Godfrey J."/>
            <person name="Minx P."/>
            <person name="Mitreva M."/>
            <person name="Roeseler W."/>
            <person name="Tian H."/>
            <person name="Witte H."/>
            <person name="Yang S.P."/>
            <person name="Wilson R.K."/>
            <person name="Sommer R.J."/>
        </authorList>
    </citation>
    <scope>NUCLEOTIDE SEQUENCE [LARGE SCALE GENOMIC DNA]</scope>
    <source>
        <strain evidence="2">PS312</strain>
    </source>
</reference>
<dbReference type="Gene3D" id="1.10.443.10">
    <property type="entry name" value="Intergrase catalytic core"/>
    <property type="match status" value="1"/>
</dbReference>
<accession>A0A2A6D1E9</accession>
<dbReference type="PANTHER" id="PTHR33435:SF3">
    <property type="entry name" value="PROTEIN CBG21870"/>
    <property type="match status" value="1"/>
</dbReference>
<dbReference type="GO" id="GO:0003677">
    <property type="term" value="F:DNA binding"/>
    <property type="evidence" value="ECO:0007669"/>
    <property type="project" value="InterPro"/>
</dbReference>
<evidence type="ECO:0000313" key="2">
    <source>
        <dbReference type="Proteomes" id="UP000005239"/>
    </source>
</evidence>
<dbReference type="GO" id="GO:0006310">
    <property type="term" value="P:DNA recombination"/>
    <property type="evidence" value="ECO:0007669"/>
    <property type="project" value="InterPro"/>
</dbReference>
<protein>
    <submittedName>
        <fullName evidence="1">Tyr recombinase domain-containing protein</fullName>
    </submittedName>
</protein>